<evidence type="ECO:0000256" key="1">
    <source>
        <dbReference type="SAM" id="MobiDB-lite"/>
    </source>
</evidence>
<protein>
    <submittedName>
        <fullName evidence="2">Uncharacterized protein</fullName>
    </submittedName>
</protein>
<proteinExistence type="predicted"/>
<feature type="region of interest" description="Disordered" evidence="1">
    <location>
        <begin position="138"/>
        <end position="157"/>
    </location>
</feature>
<name>A0AAQ4DYR6_AMBAM</name>
<gene>
    <name evidence="2" type="ORF">V5799_005611</name>
</gene>
<accession>A0AAQ4DYR6</accession>
<organism evidence="2 3">
    <name type="scientific">Amblyomma americanum</name>
    <name type="common">Lone star tick</name>
    <dbReference type="NCBI Taxonomy" id="6943"/>
    <lineage>
        <taxon>Eukaryota</taxon>
        <taxon>Metazoa</taxon>
        <taxon>Ecdysozoa</taxon>
        <taxon>Arthropoda</taxon>
        <taxon>Chelicerata</taxon>
        <taxon>Arachnida</taxon>
        <taxon>Acari</taxon>
        <taxon>Parasitiformes</taxon>
        <taxon>Ixodida</taxon>
        <taxon>Ixodoidea</taxon>
        <taxon>Ixodidae</taxon>
        <taxon>Amblyomminae</taxon>
        <taxon>Amblyomma</taxon>
    </lineage>
</organism>
<keyword evidence="3" id="KW-1185">Reference proteome</keyword>
<feature type="compositionally biased region" description="Basic and acidic residues" evidence="1">
    <location>
        <begin position="141"/>
        <end position="151"/>
    </location>
</feature>
<reference evidence="2 3" key="1">
    <citation type="journal article" date="2023" name="Arcadia Sci">
        <title>De novo assembly of a long-read Amblyomma americanum tick genome.</title>
        <authorList>
            <person name="Chou S."/>
            <person name="Poskanzer K.E."/>
            <person name="Rollins M."/>
            <person name="Thuy-Boun P.S."/>
        </authorList>
    </citation>
    <scope>NUCLEOTIDE SEQUENCE [LARGE SCALE GENOMIC DNA]</scope>
    <source>
        <strain evidence="2">F_SG_1</strain>
        <tissue evidence="2">Salivary glands</tissue>
    </source>
</reference>
<feature type="compositionally biased region" description="Basic residues" evidence="1">
    <location>
        <begin position="621"/>
        <end position="630"/>
    </location>
</feature>
<feature type="region of interest" description="Disordered" evidence="1">
    <location>
        <begin position="1"/>
        <end position="47"/>
    </location>
</feature>
<evidence type="ECO:0000313" key="2">
    <source>
        <dbReference type="EMBL" id="KAK8767606.1"/>
    </source>
</evidence>
<evidence type="ECO:0000313" key="3">
    <source>
        <dbReference type="Proteomes" id="UP001321473"/>
    </source>
</evidence>
<sequence>MGEFLPGAYFHPPPKAEPDISDVQQLPQESIPGLASVPEESRVEDASSDGLLAKISYSSESMADQAQADSWSYSMKTTKSEVPASLGGSAQSSVWPRAACGSTWQQNQAECEVQGSGFYGDSSAISKLIRKLRGATTTCSRRNEKSRRRDYSALPDLPGGPIKRSLRVSAKRAARPKFAVLTPNEANMVLNMISTLRNTDVADSVLPHYRTISHPFKDTANMTMPLSPENQLQHVSLKEVDPLLILSQVQEFKKSALETARRDSYGYTPIPRYTTTPSSIHSASEIRDELQSLWEAYQQTYNSAEATQNLPMVYEEANSLQQNPDVSPQWLQSSQRSFPLCSSHVTENLMDILPPNFPQSECIGSREESFLDVPSDSTCYVDHTMKYETQSPSEEQRSMDKMESPSQINWSFGYTYPGIYHSNPIYAYASNRAQESSRQDPHDIQWNIGRLDVLPLTTDNVTSCEALRPGPVAQERNTEDSFGGNFLECSGSVRDKQRQNELLSREKGISFDDECTEILSEEWVRRRESLLIGRSLLEDERQLKDFETKQMNRITHAGHESKAMRFSSEPSELQVEEEAVANAIRVTQWLDKERAPDDFEPETEAQHGEDFPGTSAANPCHSRHASHKRSPCGSSLDEGQPKLLTSGRSVLDGNLCFLDPPSPSYLGLPSIAARSTPESDDEDSDAGASASEKPSQE</sequence>
<comment type="caution">
    <text evidence="2">The sequence shown here is derived from an EMBL/GenBank/DDBJ whole genome shotgun (WGS) entry which is preliminary data.</text>
</comment>
<feature type="region of interest" description="Disordered" evidence="1">
    <location>
        <begin position="591"/>
        <end position="697"/>
    </location>
</feature>
<dbReference type="EMBL" id="JARKHS020025317">
    <property type="protein sequence ID" value="KAK8767606.1"/>
    <property type="molecule type" value="Genomic_DNA"/>
</dbReference>
<dbReference type="Proteomes" id="UP001321473">
    <property type="component" value="Unassembled WGS sequence"/>
</dbReference>
<dbReference type="AlphaFoldDB" id="A0AAQ4DYR6"/>
<feature type="compositionally biased region" description="Low complexity" evidence="1">
    <location>
        <begin position="686"/>
        <end position="697"/>
    </location>
</feature>